<evidence type="ECO:0000256" key="6">
    <source>
        <dbReference type="ARBA" id="ARBA00022741"/>
    </source>
</evidence>
<dbReference type="EC" id="2.7.1.71" evidence="3 11"/>
<keyword evidence="9 11" id="KW-0057">Aromatic amino acid biosynthesis</keyword>
<feature type="binding site" evidence="11">
    <location>
        <position position="84"/>
    </location>
    <ligand>
        <name>substrate</name>
    </ligand>
</feature>
<dbReference type="GO" id="GO:0005524">
    <property type="term" value="F:ATP binding"/>
    <property type="evidence" value="ECO:0007669"/>
    <property type="project" value="UniProtKB-UniRule"/>
</dbReference>
<dbReference type="AlphaFoldDB" id="A0A2T4R6L4"/>
<feature type="binding site" evidence="11">
    <location>
        <begin position="17"/>
        <end position="22"/>
    </location>
    <ligand>
        <name>ATP</name>
        <dbReference type="ChEBI" id="CHEBI:30616"/>
    </ligand>
</feature>
<dbReference type="GO" id="GO:0009423">
    <property type="term" value="P:chorismate biosynthetic process"/>
    <property type="evidence" value="ECO:0007669"/>
    <property type="project" value="UniProtKB-UniRule"/>
</dbReference>
<comment type="subcellular location">
    <subcellularLocation>
        <location evidence="11">Cytoplasm</location>
    </subcellularLocation>
</comment>
<evidence type="ECO:0000256" key="8">
    <source>
        <dbReference type="ARBA" id="ARBA00022840"/>
    </source>
</evidence>
<dbReference type="GO" id="GO:0005829">
    <property type="term" value="C:cytosol"/>
    <property type="evidence" value="ECO:0007669"/>
    <property type="project" value="TreeGrafter"/>
</dbReference>
<comment type="catalytic activity">
    <reaction evidence="10 11">
        <text>shikimate + ATP = 3-phosphoshikimate + ADP + H(+)</text>
        <dbReference type="Rhea" id="RHEA:13121"/>
        <dbReference type="ChEBI" id="CHEBI:15378"/>
        <dbReference type="ChEBI" id="CHEBI:30616"/>
        <dbReference type="ChEBI" id="CHEBI:36208"/>
        <dbReference type="ChEBI" id="CHEBI:145989"/>
        <dbReference type="ChEBI" id="CHEBI:456216"/>
        <dbReference type="EC" id="2.7.1.71"/>
    </reaction>
</comment>
<evidence type="ECO:0000256" key="1">
    <source>
        <dbReference type="ARBA" id="ARBA00004842"/>
    </source>
</evidence>
<keyword evidence="4 11" id="KW-0028">Amino-acid biosynthesis</keyword>
<dbReference type="InterPro" id="IPR000623">
    <property type="entry name" value="Shikimate_kinase/TSH1"/>
</dbReference>
<dbReference type="InterPro" id="IPR023000">
    <property type="entry name" value="Shikimate_kinase_CS"/>
</dbReference>
<evidence type="ECO:0000256" key="7">
    <source>
        <dbReference type="ARBA" id="ARBA00022777"/>
    </source>
</evidence>
<keyword evidence="8 11" id="KW-0067">ATP-binding</keyword>
<keyword evidence="11" id="KW-0479">Metal-binding</keyword>
<dbReference type="UniPathway" id="UPA00053">
    <property type="reaction ID" value="UER00088"/>
</dbReference>
<dbReference type="InterPro" id="IPR027417">
    <property type="entry name" value="P-loop_NTPase"/>
</dbReference>
<dbReference type="RefSeq" id="WP_107632993.1">
    <property type="nucleotide sequence ID" value="NZ_CP103964.1"/>
</dbReference>
<sequence>MKLRILNKPILLIGFMGSGKTTIGKILSESLNLPFVDLDAKIVEMTHSTIPQIFETSGETEFRKLEYEQLKKHLTSPQIIATGGGIIEHDESFTMLKQYTSSIIWLDAPFENLYERIVNDENRPNARNKSYSDLKNLYSSRISRYNEIAFIKVNTAKTSRDILNEINKALFANDQY</sequence>
<dbReference type="GO" id="GO:0004765">
    <property type="term" value="F:shikimate kinase activity"/>
    <property type="evidence" value="ECO:0007669"/>
    <property type="project" value="UniProtKB-UniRule"/>
</dbReference>
<comment type="similarity">
    <text evidence="2 11">Belongs to the shikimate kinase family.</text>
</comment>
<evidence type="ECO:0000256" key="3">
    <source>
        <dbReference type="ARBA" id="ARBA00012154"/>
    </source>
</evidence>
<evidence type="ECO:0000256" key="5">
    <source>
        <dbReference type="ARBA" id="ARBA00022679"/>
    </source>
</evidence>
<dbReference type="PROSITE" id="PS01128">
    <property type="entry name" value="SHIKIMATE_KINASE"/>
    <property type="match status" value="1"/>
</dbReference>
<name>A0A2T4R6L4_STAHY</name>
<organism evidence="12 13">
    <name type="scientific">Staphylococcus hyicus</name>
    <dbReference type="NCBI Taxonomy" id="1284"/>
    <lineage>
        <taxon>Bacteria</taxon>
        <taxon>Bacillati</taxon>
        <taxon>Bacillota</taxon>
        <taxon>Bacilli</taxon>
        <taxon>Bacillales</taxon>
        <taxon>Staphylococcaceae</taxon>
        <taxon>Staphylococcus</taxon>
    </lineage>
</organism>
<dbReference type="SUPFAM" id="SSF52540">
    <property type="entry name" value="P-loop containing nucleoside triphosphate hydrolases"/>
    <property type="match status" value="1"/>
</dbReference>
<dbReference type="GO" id="GO:0008652">
    <property type="term" value="P:amino acid biosynthetic process"/>
    <property type="evidence" value="ECO:0007669"/>
    <property type="project" value="UniProtKB-KW"/>
</dbReference>
<keyword evidence="11" id="KW-0460">Magnesium</keyword>
<keyword evidence="7 11" id="KW-0418">Kinase</keyword>
<feature type="binding site" evidence="11">
    <location>
        <position position="63"/>
    </location>
    <ligand>
        <name>substrate</name>
    </ligand>
</feature>
<dbReference type="HAMAP" id="MF_00109">
    <property type="entry name" value="Shikimate_kinase"/>
    <property type="match status" value="1"/>
</dbReference>
<dbReference type="PRINTS" id="PR01100">
    <property type="entry name" value="SHIKIMTKNASE"/>
</dbReference>
<dbReference type="Pfam" id="PF01202">
    <property type="entry name" value="SKI"/>
    <property type="match status" value="1"/>
</dbReference>
<comment type="cofactor">
    <cofactor evidence="11">
        <name>Mg(2+)</name>
        <dbReference type="ChEBI" id="CHEBI:18420"/>
    </cofactor>
    <text evidence="11">Binds 1 Mg(2+) ion per subunit.</text>
</comment>
<gene>
    <name evidence="11" type="primary">aroK</name>
    <name evidence="12" type="ORF">BUZ57_09195</name>
</gene>
<keyword evidence="5 11" id="KW-0808">Transferase</keyword>
<evidence type="ECO:0000256" key="10">
    <source>
        <dbReference type="ARBA" id="ARBA00048567"/>
    </source>
</evidence>
<evidence type="ECO:0000256" key="9">
    <source>
        <dbReference type="ARBA" id="ARBA00023141"/>
    </source>
</evidence>
<reference evidence="12 13" key="1">
    <citation type="journal article" date="2016" name="Front. Microbiol.">
        <title>Comprehensive Phylogenetic Analysis of Bovine Non-aureus Staphylococci Species Based on Whole-Genome Sequencing.</title>
        <authorList>
            <person name="Naushad S."/>
            <person name="Barkema H.W."/>
            <person name="Luby C."/>
            <person name="Condas L.A."/>
            <person name="Nobrega D.B."/>
            <person name="Carson D.A."/>
            <person name="De Buck J."/>
        </authorList>
    </citation>
    <scope>NUCLEOTIDE SEQUENCE [LARGE SCALE GENOMIC DNA]</scope>
    <source>
        <strain evidence="12 13">SNUC 5959</strain>
    </source>
</reference>
<feature type="binding site" evidence="11">
    <location>
        <position position="21"/>
    </location>
    <ligand>
        <name>Mg(2+)</name>
        <dbReference type="ChEBI" id="CHEBI:18420"/>
    </ligand>
</feature>
<keyword evidence="11" id="KW-0963">Cytoplasm</keyword>
<dbReference type="GO" id="GO:0000287">
    <property type="term" value="F:magnesium ion binding"/>
    <property type="evidence" value="ECO:0007669"/>
    <property type="project" value="UniProtKB-UniRule"/>
</dbReference>
<dbReference type="EMBL" id="QXVO01000028">
    <property type="protein sequence ID" value="RIO44592.1"/>
    <property type="molecule type" value="Genomic_DNA"/>
</dbReference>
<evidence type="ECO:0000313" key="12">
    <source>
        <dbReference type="EMBL" id="RIO44592.1"/>
    </source>
</evidence>
<protein>
    <recommendedName>
        <fullName evidence="3 11">Shikimate kinase</fullName>
        <shortName evidence="11">SK</shortName>
        <ecNumber evidence="3 11">2.7.1.71</ecNumber>
    </recommendedName>
</protein>
<dbReference type="CDD" id="cd00464">
    <property type="entry name" value="SK"/>
    <property type="match status" value="1"/>
</dbReference>
<dbReference type="Gene3D" id="3.40.50.300">
    <property type="entry name" value="P-loop containing nucleotide triphosphate hydrolases"/>
    <property type="match status" value="1"/>
</dbReference>
<evidence type="ECO:0000313" key="13">
    <source>
        <dbReference type="Proteomes" id="UP000285625"/>
    </source>
</evidence>
<proteinExistence type="inferred from homology"/>
<evidence type="ECO:0000256" key="2">
    <source>
        <dbReference type="ARBA" id="ARBA00006997"/>
    </source>
</evidence>
<dbReference type="PANTHER" id="PTHR21087">
    <property type="entry name" value="SHIKIMATE KINASE"/>
    <property type="match status" value="1"/>
</dbReference>
<comment type="subunit">
    <text evidence="11">Monomer.</text>
</comment>
<comment type="function">
    <text evidence="11">Catalyzes the specific phosphorylation of the 3-hydroxyl group of shikimic acid using ATP as a cosubstrate.</text>
</comment>
<dbReference type="PANTHER" id="PTHR21087:SF16">
    <property type="entry name" value="SHIKIMATE KINASE 1, CHLOROPLASTIC"/>
    <property type="match status" value="1"/>
</dbReference>
<comment type="caution">
    <text evidence="11">Lacks conserved residue(s) required for the propagation of feature annotation.</text>
</comment>
<evidence type="ECO:0000256" key="4">
    <source>
        <dbReference type="ARBA" id="ARBA00022605"/>
    </source>
</evidence>
<feature type="binding site" evidence="11">
    <location>
        <position position="123"/>
    </location>
    <ligand>
        <name>ATP</name>
        <dbReference type="ChEBI" id="CHEBI:30616"/>
    </ligand>
</feature>
<feature type="binding site" evidence="11">
    <location>
        <position position="39"/>
    </location>
    <ligand>
        <name>substrate</name>
    </ligand>
</feature>
<dbReference type="GO" id="GO:0009073">
    <property type="term" value="P:aromatic amino acid family biosynthetic process"/>
    <property type="evidence" value="ECO:0007669"/>
    <property type="project" value="UniProtKB-KW"/>
</dbReference>
<dbReference type="STRING" id="1284.SHYC_06890"/>
<keyword evidence="6 11" id="KW-0547">Nucleotide-binding</keyword>
<comment type="pathway">
    <text evidence="1 11">Metabolic intermediate biosynthesis; chorismate biosynthesis; chorismate from D-erythrose 4-phosphate and phosphoenolpyruvate: step 5/7.</text>
</comment>
<evidence type="ECO:0000256" key="11">
    <source>
        <dbReference type="HAMAP-Rule" id="MF_00109"/>
    </source>
</evidence>
<accession>A0A2T4R6L4</accession>
<dbReference type="InterPro" id="IPR031322">
    <property type="entry name" value="Shikimate/glucono_kinase"/>
</dbReference>
<dbReference type="Proteomes" id="UP000285625">
    <property type="component" value="Unassembled WGS sequence"/>
</dbReference>
<comment type="caution">
    <text evidence="12">The sequence shown here is derived from an EMBL/GenBank/DDBJ whole genome shotgun (WGS) entry which is preliminary data.</text>
</comment>
<feature type="binding site" evidence="11">
    <location>
        <position position="141"/>
    </location>
    <ligand>
        <name>substrate</name>
    </ligand>
</feature>